<dbReference type="EC" id="2.3.1.81" evidence="4"/>
<protein>
    <submittedName>
        <fullName evidence="4">Aminoglycoside N(3')-acetyltransferase</fullName>
        <ecNumber evidence="4">2.3.1.81</ecNumber>
    </submittedName>
</protein>
<dbReference type="SUPFAM" id="SSF110710">
    <property type="entry name" value="TTHA0583/YokD-like"/>
    <property type="match status" value="1"/>
</dbReference>
<keyword evidence="2 4" id="KW-0808">Transferase</keyword>
<evidence type="ECO:0000256" key="1">
    <source>
        <dbReference type="ARBA" id="ARBA00006383"/>
    </source>
</evidence>
<reference evidence="4 5" key="1">
    <citation type="submission" date="2011-01" db="EMBL/GenBank/DDBJ databases">
        <title>Complete sequence of chromosome of Streptomyces flavogriseus ATCC 33331.</title>
        <authorList>
            <consortium name="US DOE Joint Genome Institute"/>
            <person name="Lucas S."/>
            <person name="Copeland A."/>
            <person name="Lapidus A."/>
            <person name="Cheng J.-F."/>
            <person name="Goodwin L."/>
            <person name="Pitluck S."/>
            <person name="Davenport K."/>
            <person name="Detter J.C."/>
            <person name="Han C."/>
            <person name="Tapia R."/>
            <person name="Land M."/>
            <person name="Hauser L."/>
            <person name="Kyrpides N."/>
            <person name="Ivanova N."/>
            <person name="Ovchinnikova G."/>
            <person name="Pagani I."/>
            <person name="Brumm P."/>
            <person name="Mead D."/>
            <person name="Woyke T."/>
        </authorList>
    </citation>
    <scope>NUCLEOTIDE SEQUENCE [LARGE SCALE GENOMIC DNA]</scope>
    <source>
        <strain evidence="5">ATCC 33331 / IAF-45CD</strain>
    </source>
</reference>
<proteinExistence type="inferred from homology"/>
<dbReference type="InterPro" id="IPR003679">
    <property type="entry name" value="Amioglycoside_AcTrfase"/>
</dbReference>
<evidence type="ECO:0000256" key="2">
    <source>
        <dbReference type="ARBA" id="ARBA00022679"/>
    </source>
</evidence>
<name>A0A8D4BHW0_STRFA</name>
<evidence type="ECO:0000256" key="3">
    <source>
        <dbReference type="ARBA" id="ARBA00023315"/>
    </source>
</evidence>
<evidence type="ECO:0000313" key="5">
    <source>
        <dbReference type="Proteomes" id="UP000002066"/>
    </source>
</evidence>
<dbReference type="PANTHER" id="PTHR11104">
    <property type="entry name" value="AMINOGLYCOSIDE N3-ACETYLTRANSFERASE"/>
    <property type="match status" value="1"/>
</dbReference>
<dbReference type="InterPro" id="IPR028345">
    <property type="entry name" value="Antibiotic_NAT-like"/>
</dbReference>
<dbReference type="AlphaFoldDB" id="A0A8D4BHW0"/>
<keyword evidence="3 4" id="KW-0012">Acyltransferase</keyword>
<dbReference type="Proteomes" id="UP000002066">
    <property type="component" value="Chromosome"/>
</dbReference>
<comment type="similarity">
    <text evidence="1">Belongs to the antibiotic N-acetyltransferase family.</text>
</comment>
<dbReference type="Pfam" id="PF02522">
    <property type="entry name" value="Antibiotic_NAT"/>
    <property type="match status" value="1"/>
</dbReference>
<dbReference type="KEGG" id="sfa:Sfla_5543"/>
<gene>
    <name evidence="4" type="ordered locus">Sfla_5543</name>
</gene>
<organism evidence="4 5">
    <name type="scientific">Streptomyces pratensis (strain ATCC 33331 / IAF-45CD)</name>
    <dbReference type="NCBI Taxonomy" id="591167"/>
    <lineage>
        <taxon>Bacteria</taxon>
        <taxon>Bacillati</taxon>
        <taxon>Actinomycetota</taxon>
        <taxon>Actinomycetes</taxon>
        <taxon>Kitasatosporales</taxon>
        <taxon>Streptomycetaceae</taxon>
        <taxon>Streptomyces</taxon>
    </lineage>
</organism>
<dbReference type="PANTHER" id="PTHR11104:SF0">
    <property type="entry name" value="SPBETA PROPHAGE-DERIVED AMINOGLYCOSIDE N(3')-ACETYLTRANSFERASE-LIKE PROTEIN YOKD"/>
    <property type="match status" value="1"/>
</dbReference>
<evidence type="ECO:0000313" key="4">
    <source>
        <dbReference type="EMBL" id="ADW06939.1"/>
    </source>
</evidence>
<sequence length="269" mass="28506">MSAVTRHLLLGGERTAAQLHELGVRRGGVLLAHASMRAAGGSAEDMARALHRALGPAGTLVVPSFTPENSDTSRAYLDRVRGLSEEAGAAVRAAMPAFDPAVSPAPTMGALAELVRLAPGARRSGHPQTSFAGLGPAAGQLLAGHRPDCHLGEDSPLARLYEADAQILLLGTGFGRCTAFHLAEYRRPAPPRRLYRCVVASEGGRRWWEYEDVALDDSDFARLGDDFVRARPGAVGAGRVGSAPSRLFPLRAAVDFAVGWITERRTNSV</sequence>
<dbReference type="GO" id="GO:0046353">
    <property type="term" value="F:aminoglycoside 3-N-acetyltransferase activity"/>
    <property type="evidence" value="ECO:0007669"/>
    <property type="project" value="UniProtKB-EC"/>
</dbReference>
<dbReference type="EMBL" id="CP002475">
    <property type="protein sequence ID" value="ADW06939.1"/>
    <property type="molecule type" value="Genomic_DNA"/>
</dbReference>
<accession>A0A8D4BHW0</accession>
<dbReference type="GO" id="GO:0046677">
    <property type="term" value="P:response to antibiotic"/>
    <property type="evidence" value="ECO:0007669"/>
    <property type="project" value="InterPro"/>
</dbReference>